<evidence type="ECO:0000256" key="1">
    <source>
        <dbReference type="ARBA" id="ARBA00004202"/>
    </source>
</evidence>
<dbReference type="PANTHER" id="PTHR43297:SF14">
    <property type="entry name" value="ATPASE AAA-TYPE CORE DOMAIN-CONTAINING PROTEIN"/>
    <property type="match status" value="1"/>
</dbReference>
<dbReference type="InterPro" id="IPR027417">
    <property type="entry name" value="P-loop_NTPase"/>
</dbReference>
<keyword evidence="6" id="KW-0547">Nucleotide-binding</keyword>
<evidence type="ECO:0000256" key="3">
    <source>
        <dbReference type="ARBA" id="ARBA00022448"/>
    </source>
</evidence>
<dbReference type="SMART" id="SM00382">
    <property type="entry name" value="AAA"/>
    <property type="match status" value="1"/>
</dbReference>
<keyword evidence="12" id="KW-1185">Reference proteome</keyword>
<evidence type="ECO:0000313" key="11">
    <source>
        <dbReference type="EMBL" id="MFE8701570.1"/>
    </source>
</evidence>
<dbReference type="RefSeq" id="WP_389361540.1">
    <property type="nucleotide sequence ID" value="NZ_JBIACK010000006.1"/>
</dbReference>
<dbReference type="SUPFAM" id="SSF52540">
    <property type="entry name" value="P-loop containing nucleoside triphosphate hydrolases"/>
    <property type="match status" value="1"/>
</dbReference>
<dbReference type="EMBL" id="JBIACK010000006">
    <property type="protein sequence ID" value="MFE8701570.1"/>
    <property type="molecule type" value="Genomic_DNA"/>
</dbReference>
<evidence type="ECO:0000256" key="8">
    <source>
        <dbReference type="ARBA" id="ARBA00022967"/>
    </source>
</evidence>
<keyword evidence="5" id="KW-0997">Cell inner membrane</keyword>
<proteinExistence type="inferred from homology"/>
<dbReference type="NCBIfam" id="TIGR01727">
    <property type="entry name" value="oligo_HPY"/>
    <property type="match status" value="1"/>
</dbReference>
<evidence type="ECO:0000256" key="4">
    <source>
        <dbReference type="ARBA" id="ARBA00022475"/>
    </source>
</evidence>
<feature type="domain" description="ABC transporter" evidence="10">
    <location>
        <begin position="5"/>
        <end position="255"/>
    </location>
</feature>
<gene>
    <name evidence="11" type="ORF">ACFYKX_13280</name>
</gene>
<dbReference type="InterPro" id="IPR050388">
    <property type="entry name" value="ABC_Ni/Peptide_Import"/>
</dbReference>
<evidence type="ECO:0000313" key="12">
    <source>
        <dbReference type="Proteomes" id="UP001601059"/>
    </source>
</evidence>
<evidence type="ECO:0000256" key="5">
    <source>
        <dbReference type="ARBA" id="ARBA00022519"/>
    </source>
</evidence>
<dbReference type="Pfam" id="PF08352">
    <property type="entry name" value="oligo_HPY"/>
    <property type="match status" value="1"/>
</dbReference>
<keyword evidence="4" id="KW-1003">Cell membrane</keyword>
<dbReference type="GO" id="GO:0005524">
    <property type="term" value="F:ATP binding"/>
    <property type="evidence" value="ECO:0007669"/>
    <property type="project" value="UniProtKB-KW"/>
</dbReference>
<keyword evidence="7 11" id="KW-0067">ATP-binding</keyword>
<comment type="similarity">
    <text evidence="2">Belongs to the ABC transporter superfamily.</text>
</comment>
<protein>
    <submittedName>
        <fullName evidence="11">ABC transporter ATP-binding protein</fullName>
    </submittedName>
</protein>
<comment type="caution">
    <text evidence="11">The sequence shown here is derived from an EMBL/GenBank/DDBJ whole genome shotgun (WGS) entry which is preliminary data.</text>
</comment>
<dbReference type="Pfam" id="PF00005">
    <property type="entry name" value="ABC_tran"/>
    <property type="match status" value="1"/>
</dbReference>
<evidence type="ECO:0000256" key="7">
    <source>
        <dbReference type="ARBA" id="ARBA00022840"/>
    </source>
</evidence>
<reference evidence="11 12" key="1">
    <citation type="submission" date="2024-08" db="EMBL/GenBank/DDBJ databases">
        <title>Two novel Cytobacillus novel species.</title>
        <authorList>
            <person name="Liu G."/>
        </authorList>
    </citation>
    <scope>NUCLEOTIDE SEQUENCE [LARGE SCALE GENOMIC DNA]</scope>
    <source>
        <strain evidence="11 12">FJAT-54145</strain>
    </source>
</reference>
<dbReference type="PANTHER" id="PTHR43297">
    <property type="entry name" value="OLIGOPEPTIDE TRANSPORT ATP-BINDING PROTEIN APPD"/>
    <property type="match status" value="1"/>
</dbReference>
<evidence type="ECO:0000256" key="6">
    <source>
        <dbReference type="ARBA" id="ARBA00022741"/>
    </source>
</evidence>
<evidence type="ECO:0000259" key="10">
    <source>
        <dbReference type="PROSITE" id="PS50893"/>
    </source>
</evidence>
<dbReference type="InterPro" id="IPR017871">
    <property type="entry name" value="ABC_transporter-like_CS"/>
</dbReference>
<sequence>MSVLLEIKDLSTKFKTERGTAHAVRYVNLSINRGETMGLVGESGSGKSVTAKSIMRLVDKSRSSLSGEITIDGIDILSKKEKEMQQIRGNIVSMIFQDPMTSLNPLFTVGDQISEVFRYHKKMNKKLAKEETIKFLSLVGIPSPEKRYSQYPHEFSGGMLQRLMIAIALACKPKLLIADEPTTALDVTIQAQILRLIKELQNEFDMGVLMITHDLGVVAEVCDKVSVMYAGEIVESGDVKVIFASPMHPYTLGLISSIPKLGARSKTLNPIEGSPPDLHLELKGCPFADRCKYKTELCLSDSPKLRTLEDGHQVSCHHAETIMQERGAVV</sequence>
<evidence type="ECO:0000256" key="9">
    <source>
        <dbReference type="ARBA" id="ARBA00023136"/>
    </source>
</evidence>
<dbReference type="InterPro" id="IPR003593">
    <property type="entry name" value="AAA+_ATPase"/>
</dbReference>
<organism evidence="11 12">
    <name type="scientific">Cytobacillus spartinae</name>
    <dbReference type="NCBI Taxonomy" id="3299023"/>
    <lineage>
        <taxon>Bacteria</taxon>
        <taxon>Bacillati</taxon>
        <taxon>Bacillota</taxon>
        <taxon>Bacilli</taxon>
        <taxon>Bacillales</taxon>
        <taxon>Bacillaceae</taxon>
        <taxon>Cytobacillus</taxon>
    </lineage>
</organism>
<dbReference type="Proteomes" id="UP001601059">
    <property type="component" value="Unassembled WGS sequence"/>
</dbReference>
<evidence type="ECO:0000256" key="2">
    <source>
        <dbReference type="ARBA" id="ARBA00005417"/>
    </source>
</evidence>
<dbReference type="InterPro" id="IPR013563">
    <property type="entry name" value="Oligopep_ABC_C"/>
</dbReference>
<comment type="subcellular location">
    <subcellularLocation>
        <location evidence="1">Cell membrane</location>
        <topology evidence="1">Peripheral membrane protein</topology>
    </subcellularLocation>
</comment>
<keyword evidence="3" id="KW-0813">Transport</keyword>
<keyword evidence="9" id="KW-0472">Membrane</keyword>
<dbReference type="PROSITE" id="PS00211">
    <property type="entry name" value="ABC_TRANSPORTER_1"/>
    <property type="match status" value="1"/>
</dbReference>
<dbReference type="Gene3D" id="3.40.50.300">
    <property type="entry name" value="P-loop containing nucleotide triphosphate hydrolases"/>
    <property type="match status" value="1"/>
</dbReference>
<dbReference type="PROSITE" id="PS50893">
    <property type="entry name" value="ABC_TRANSPORTER_2"/>
    <property type="match status" value="1"/>
</dbReference>
<accession>A0ABW6KE86</accession>
<dbReference type="CDD" id="cd03257">
    <property type="entry name" value="ABC_NikE_OppD_transporters"/>
    <property type="match status" value="1"/>
</dbReference>
<dbReference type="InterPro" id="IPR003439">
    <property type="entry name" value="ABC_transporter-like_ATP-bd"/>
</dbReference>
<name>A0ABW6KE86_9BACI</name>
<keyword evidence="8" id="KW-1278">Translocase</keyword>